<evidence type="ECO:0000259" key="2">
    <source>
        <dbReference type="PROSITE" id="PS51766"/>
    </source>
</evidence>
<proteinExistence type="predicted"/>
<evidence type="ECO:0000313" key="3">
    <source>
        <dbReference type="EMBL" id="QNO44452.1"/>
    </source>
</evidence>
<dbReference type="AlphaFoldDB" id="A0A7G9Y8W8"/>
<evidence type="ECO:0008006" key="5">
    <source>
        <dbReference type="Google" id="ProtNLM"/>
    </source>
</evidence>
<dbReference type="Gene3D" id="2.60.40.10">
    <property type="entry name" value="Immunoglobulins"/>
    <property type="match status" value="1"/>
</dbReference>
<organism evidence="3">
    <name type="scientific">Candidatus Methanogaster sp. ANME-2c ERB4</name>
    <dbReference type="NCBI Taxonomy" id="2759911"/>
    <lineage>
        <taxon>Archaea</taxon>
        <taxon>Methanobacteriati</taxon>
        <taxon>Methanobacteriota</taxon>
        <taxon>Stenosarchaea group</taxon>
        <taxon>Methanomicrobia</taxon>
        <taxon>Methanosarcinales</taxon>
        <taxon>ANME-2 cluster</taxon>
        <taxon>Candidatus Methanogasteraceae</taxon>
        <taxon>Candidatus Methanogaster</taxon>
    </lineage>
</organism>
<sequence length="196" mass="21492">MIVDRSQVLISSINWNENSAINNREAGLIIENEDVAEFYTDIFFYDWWNGAFHPRASFTYAPIHPVVDQTITFDAGSSTDPDGRITEYNWNNGCENTTATSCPVITYTYTIPGSYTVTLTVTDDDGATDTTSKIITVEGICGDLNHDGTITIEDAAIALLMAVGAIPDTREADVNRDSRVTSLDVLMILQSISGYV</sequence>
<dbReference type="Pfam" id="PF00404">
    <property type="entry name" value="Dockerin_1"/>
    <property type="match status" value="1"/>
</dbReference>
<dbReference type="Pfam" id="PF18911">
    <property type="entry name" value="PKD_4"/>
    <property type="match status" value="1"/>
</dbReference>
<dbReference type="GO" id="GO:0004553">
    <property type="term" value="F:hydrolase activity, hydrolyzing O-glycosyl compounds"/>
    <property type="evidence" value="ECO:0007669"/>
    <property type="project" value="InterPro"/>
</dbReference>
<feature type="domain" description="Dockerin" evidence="2">
    <location>
        <begin position="137"/>
        <end position="196"/>
    </location>
</feature>
<dbReference type="InterPro" id="IPR022409">
    <property type="entry name" value="PKD/Chitinase_dom"/>
</dbReference>
<dbReference type="Gene3D" id="1.10.1330.10">
    <property type="entry name" value="Dockerin domain"/>
    <property type="match status" value="1"/>
</dbReference>
<dbReference type="SMART" id="SM00089">
    <property type="entry name" value="PKD"/>
    <property type="match status" value="1"/>
</dbReference>
<dbReference type="Gene3D" id="3.30.870.10">
    <property type="entry name" value="Endonuclease Chain A"/>
    <property type="match status" value="1"/>
</dbReference>
<dbReference type="PROSITE" id="PS50093">
    <property type="entry name" value="PKD"/>
    <property type="match status" value="1"/>
</dbReference>
<evidence type="ECO:0000313" key="4">
    <source>
        <dbReference type="EMBL" id="QNO45862.1"/>
    </source>
</evidence>
<gene>
    <name evidence="4" type="ORF">CLCIFPGF_00019</name>
    <name evidence="3" type="ORF">OHDJCCFA_00009</name>
</gene>
<dbReference type="SUPFAM" id="SSF56024">
    <property type="entry name" value="Phospholipase D/nuclease"/>
    <property type="match status" value="1"/>
</dbReference>
<evidence type="ECO:0000259" key="1">
    <source>
        <dbReference type="PROSITE" id="PS50093"/>
    </source>
</evidence>
<dbReference type="CDD" id="cd14256">
    <property type="entry name" value="Dockerin_I"/>
    <property type="match status" value="1"/>
</dbReference>
<dbReference type="InterPro" id="IPR016134">
    <property type="entry name" value="Dockerin_dom"/>
</dbReference>
<reference evidence="3" key="1">
    <citation type="submission" date="2020-06" db="EMBL/GenBank/DDBJ databases">
        <title>Unique genomic features of the anaerobic methanotrophic archaea.</title>
        <authorList>
            <person name="Chadwick G.L."/>
            <person name="Skennerton C.T."/>
            <person name="Laso-Perez R."/>
            <person name="Leu A.O."/>
            <person name="Speth D.R."/>
            <person name="Yu H."/>
            <person name="Morgan-Lang C."/>
            <person name="Hatzenpichler R."/>
            <person name="Goudeau D."/>
            <person name="Malmstrom R."/>
            <person name="Brazelton W.J."/>
            <person name="Woyke T."/>
            <person name="Hallam S.J."/>
            <person name="Tyson G.W."/>
            <person name="Wegener G."/>
            <person name="Boetius A."/>
            <person name="Orphan V."/>
        </authorList>
    </citation>
    <scope>NUCLEOTIDE SEQUENCE</scope>
</reference>
<dbReference type="EMBL" id="MT630973">
    <property type="protein sequence ID" value="QNO44452.1"/>
    <property type="molecule type" value="Genomic_DNA"/>
</dbReference>
<dbReference type="InterPro" id="IPR002105">
    <property type="entry name" value="Dockerin_1_rpt"/>
</dbReference>
<dbReference type="InterPro" id="IPR035986">
    <property type="entry name" value="PKD_dom_sf"/>
</dbReference>
<protein>
    <recommendedName>
        <fullName evidence="5">PKD domain-containing protein</fullName>
    </recommendedName>
</protein>
<dbReference type="GO" id="GO:0000272">
    <property type="term" value="P:polysaccharide catabolic process"/>
    <property type="evidence" value="ECO:0007669"/>
    <property type="project" value="InterPro"/>
</dbReference>
<feature type="domain" description="PKD" evidence="1">
    <location>
        <begin position="54"/>
        <end position="138"/>
    </location>
</feature>
<dbReference type="CDD" id="cd00146">
    <property type="entry name" value="PKD"/>
    <property type="match status" value="1"/>
</dbReference>
<dbReference type="SUPFAM" id="SSF63446">
    <property type="entry name" value="Type I dockerin domain"/>
    <property type="match status" value="1"/>
</dbReference>
<dbReference type="InterPro" id="IPR025202">
    <property type="entry name" value="PLD-like_dom"/>
</dbReference>
<accession>A0A7G9Y8W8</accession>
<name>A0A7G9Y8W8_9EURY</name>
<dbReference type="InterPro" id="IPR013783">
    <property type="entry name" value="Ig-like_fold"/>
</dbReference>
<dbReference type="Pfam" id="PF13091">
    <property type="entry name" value="PLDc_2"/>
    <property type="match status" value="1"/>
</dbReference>
<dbReference type="EMBL" id="MT631157">
    <property type="protein sequence ID" value="QNO45862.1"/>
    <property type="molecule type" value="Genomic_DNA"/>
</dbReference>
<dbReference type="SUPFAM" id="SSF49299">
    <property type="entry name" value="PKD domain"/>
    <property type="match status" value="1"/>
</dbReference>
<dbReference type="InterPro" id="IPR036439">
    <property type="entry name" value="Dockerin_dom_sf"/>
</dbReference>
<dbReference type="InterPro" id="IPR000601">
    <property type="entry name" value="PKD_dom"/>
</dbReference>
<dbReference type="PROSITE" id="PS51766">
    <property type="entry name" value="DOCKERIN"/>
    <property type="match status" value="1"/>
</dbReference>